<feature type="domain" description="VTT" evidence="6">
    <location>
        <begin position="30"/>
        <end position="156"/>
    </location>
</feature>
<accession>A0A7C1XH65</accession>
<dbReference type="Pfam" id="PF09335">
    <property type="entry name" value="VTT_dom"/>
    <property type="match status" value="1"/>
</dbReference>
<organism evidence="7">
    <name type="scientific">Thermomicrobium roseum</name>
    <dbReference type="NCBI Taxonomy" id="500"/>
    <lineage>
        <taxon>Bacteria</taxon>
        <taxon>Pseudomonadati</taxon>
        <taxon>Thermomicrobiota</taxon>
        <taxon>Thermomicrobia</taxon>
        <taxon>Thermomicrobiales</taxon>
        <taxon>Thermomicrobiaceae</taxon>
        <taxon>Thermomicrobium</taxon>
    </lineage>
</organism>
<name>A0A7C1XH65_THERO</name>
<comment type="subcellular location">
    <subcellularLocation>
        <location evidence="1">Cell membrane</location>
        <topology evidence="1">Multi-pass membrane protein</topology>
    </subcellularLocation>
</comment>
<evidence type="ECO:0000256" key="3">
    <source>
        <dbReference type="ARBA" id="ARBA00022692"/>
    </source>
</evidence>
<sequence>MDSWITEILITLGYLGLFLLLVLETVFPPIPSEVILPLAGFLAGRSHLDIRFAVGTATLGSYTGALILYAAGRYGGRSLLLRYGRWLRLDASKLGTADRWFLRWGPLLVLWGRLVPVARSVVSVPAGTFRMPFWRFSLLTIVGSAVWNTLLIGSGWLLGENWESVVIWVDRYTTIVAGLAAVAGIVLVLLTYRYWRTRRQRPLSPDRYPREAGQREQP</sequence>
<keyword evidence="3" id="KW-0812">Transmembrane</keyword>
<evidence type="ECO:0000256" key="4">
    <source>
        <dbReference type="ARBA" id="ARBA00022989"/>
    </source>
</evidence>
<evidence type="ECO:0000256" key="5">
    <source>
        <dbReference type="ARBA" id="ARBA00023136"/>
    </source>
</evidence>
<keyword evidence="4" id="KW-1133">Transmembrane helix</keyword>
<evidence type="ECO:0000256" key="1">
    <source>
        <dbReference type="ARBA" id="ARBA00004651"/>
    </source>
</evidence>
<dbReference type="InterPro" id="IPR032816">
    <property type="entry name" value="VTT_dom"/>
</dbReference>
<dbReference type="InterPro" id="IPR051311">
    <property type="entry name" value="DedA_domain"/>
</dbReference>
<protein>
    <submittedName>
        <fullName evidence="7">DedA family protein</fullName>
    </submittedName>
</protein>
<gene>
    <name evidence="7" type="ORF">ENP47_08960</name>
</gene>
<evidence type="ECO:0000313" key="7">
    <source>
        <dbReference type="EMBL" id="HEF65711.1"/>
    </source>
</evidence>
<dbReference type="AlphaFoldDB" id="A0A7C1XH65"/>
<dbReference type="PANTHER" id="PTHR42709">
    <property type="entry name" value="ALKALINE PHOSPHATASE LIKE PROTEIN"/>
    <property type="match status" value="1"/>
</dbReference>
<comment type="caution">
    <text evidence="7">The sequence shown here is derived from an EMBL/GenBank/DDBJ whole genome shotgun (WGS) entry which is preliminary data.</text>
</comment>
<reference evidence="7" key="1">
    <citation type="journal article" date="2020" name="mSystems">
        <title>Genome- and Community-Level Interaction Insights into Carbon Utilization and Element Cycling Functions of Hydrothermarchaeota in Hydrothermal Sediment.</title>
        <authorList>
            <person name="Zhou Z."/>
            <person name="Liu Y."/>
            <person name="Xu W."/>
            <person name="Pan J."/>
            <person name="Luo Z.H."/>
            <person name="Li M."/>
        </authorList>
    </citation>
    <scope>NUCLEOTIDE SEQUENCE [LARGE SCALE GENOMIC DNA]</scope>
    <source>
        <strain evidence="7">SpSt-222</strain>
    </source>
</reference>
<keyword evidence="2" id="KW-1003">Cell membrane</keyword>
<dbReference type="GO" id="GO:0005886">
    <property type="term" value="C:plasma membrane"/>
    <property type="evidence" value="ECO:0007669"/>
    <property type="project" value="UniProtKB-SubCell"/>
</dbReference>
<proteinExistence type="predicted"/>
<dbReference type="EMBL" id="DSJL01000011">
    <property type="protein sequence ID" value="HEF65711.1"/>
    <property type="molecule type" value="Genomic_DNA"/>
</dbReference>
<evidence type="ECO:0000259" key="6">
    <source>
        <dbReference type="Pfam" id="PF09335"/>
    </source>
</evidence>
<evidence type="ECO:0000256" key="2">
    <source>
        <dbReference type="ARBA" id="ARBA00022475"/>
    </source>
</evidence>
<keyword evidence="5" id="KW-0472">Membrane</keyword>
<dbReference type="PANTHER" id="PTHR42709:SF6">
    <property type="entry name" value="UNDECAPRENYL PHOSPHATE TRANSPORTER A"/>
    <property type="match status" value="1"/>
</dbReference>